<gene>
    <name evidence="1" type="ORF">C0W81_19955</name>
</gene>
<sequence length="822" mass="94021">MQTAVDNLAYLEELTNDIVNNPEKLNGMHVDTLSQLTNYAVATDDFRVLGLLTEIHTGIPMQSDSLPEWWLSDFHDDITKIHFKHQQNAKEIRWCDITLDDGEPLTSEKHQPLLNAFKYWLIACDNPLENGGKLISSKSAAQKYGHILTLINTILLNGQALKLSQYHLEKVTDAFWLNVLLTIAEHAGSVDADLYQTHERIKVLLDNVEVSTEELNAFKAKYPYVTRNIASDENILNLKDRVKACCWLHQHRYYALHTRDKVGHTHPQGNNAILTASLFEGKILTDGIKLSPFPELALKPIPIKSEYQAVPNRDEGNGCSAERLREWRHAIQLMNTNIDKHDVSTFSPVTSEVSVDAVQSLTTLRKQGRTRTLPPEFVFDLFRNSYELLENFCPAPDKKEANFFDNLLDVLTTVYSKSMVAHSSPHRPQRNSKAFNEALHRDLPTTERRHFVKFDALDVIHPDFKQKGITQFEGLPASAENRHTRIRNNESMLEIFSVLQGAIQLVLGAIMARRQNELLQLKPFGNLVFNNKKGQRTTDASPYIEDSDNWHLRFKAKKTGGKGENITIDRPISLSVARFVYQLEQFNQQAIERGIATKNALTLFNSIHPRTFQLKKSNAALFNDAFDALCDYFETAIVEMDNGEYRRHYVRQHQLRRFFALVFFWSKGYENMEALRWMLAHSDLEHLHNYITESDTGGVLNSAKASVIVQSVISDKSQINNLDEVEHLRKVLAKRLTGNANKALHIRTLDDAIFDYGDESEHRTTPHISQLQAEQDLENEVLMLLESDIISLKPEFFTIKDEKGEDIKTFNLILKINELEAE</sequence>
<dbReference type="Proteomes" id="UP000241858">
    <property type="component" value="Unassembled WGS sequence"/>
</dbReference>
<reference evidence="1 2" key="1">
    <citation type="submission" date="2018-03" db="EMBL/GenBank/DDBJ databases">
        <title>Whole genome sequencing of Histamine producing bacteria.</title>
        <authorList>
            <person name="Butler K."/>
        </authorList>
    </citation>
    <scope>NUCLEOTIDE SEQUENCE [LARGE SCALE GENOMIC DNA]</scope>
    <source>
        <strain evidence="1 2">DSM 23343</strain>
    </source>
</reference>
<evidence type="ECO:0000313" key="1">
    <source>
        <dbReference type="EMBL" id="PST96795.1"/>
    </source>
</evidence>
<proteinExistence type="predicted"/>
<evidence type="ECO:0000313" key="2">
    <source>
        <dbReference type="Proteomes" id="UP000241858"/>
    </source>
</evidence>
<dbReference type="AlphaFoldDB" id="A0A2T3HSJ7"/>
<organism evidence="1 2">
    <name type="scientific">Photobacterium aquimaris</name>
    <dbReference type="NCBI Taxonomy" id="512643"/>
    <lineage>
        <taxon>Bacteria</taxon>
        <taxon>Pseudomonadati</taxon>
        <taxon>Pseudomonadota</taxon>
        <taxon>Gammaproteobacteria</taxon>
        <taxon>Vibrionales</taxon>
        <taxon>Vibrionaceae</taxon>
        <taxon>Photobacterium</taxon>
    </lineage>
</organism>
<name>A0A2T3HSJ7_9GAMM</name>
<accession>A0A2T3HSJ7</accession>
<dbReference type="EMBL" id="PYLY01000073">
    <property type="protein sequence ID" value="PST96795.1"/>
    <property type="molecule type" value="Genomic_DNA"/>
</dbReference>
<protein>
    <submittedName>
        <fullName evidence="1">Integrase</fullName>
    </submittedName>
</protein>
<dbReference type="OrthoDB" id="8914001at2"/>
<dbReference type="RefSeq" id="WP_061000934.1">
    <property type="nucleotide sequence ID" value="NZ_LNQZ01000047.1"/>
</dbReference>
<comment type="caution">
    <text evidence="1">The sequence shown here is derived from an EMBL/GenBank/DDBJ whole genome shotgun (WGS) entry which is preliminary data.</text>
</comment>